<dbReference type="PANTHER" id="PTHR14456">
    <property type="entry name" value="INOSITOL POLYPHOSPHATE KINASE 1"/>
    <property type="match status" value="1"/>
</dbReference>
<comment type="domain">
    <text evidence="9">The EXKPK motif is conserved in inositol-pentakisphosphate 2-kinases of both family 1 and 2.</text>
</comment>
<comment type="similarity">
    <text evidence="2">Belongs to the IPK1 type 1 family.</text>
</comment>
<dbReference type="InterPro" id="IPR009286">
    <property type="entry name" value="Ins_P5_2-kin"/>
</dbReference>
<evidence type="ECO:0000256" key="4">
    <source>
        <dbReference type="ARBA" id="ARBA00014846"/>
    </source>
</evidence>
<keyword evidence="8 9" id="KW-0067">ATP-binding</keyword>
<dbReference type="GO" id="GO:0005634">
    <property type="term" value="C:nucleus"/>
    <property type="evidence" value="ECO:0007669"/>
    <property type="project" value="TreeGrafter"/>
</dbReference>
<gene>
    <name evidence="10" type="ORF">PECM_001750</name>
</gene>
<keyword evidence="6 9" id="KW-0547">Nucleotide-binding</keyword>
<dbReference type="Pfam" id="PF06090">
    <property type="entry name" value="Ins_P5_2-kin"/>
    <property type="match status" value="1"/>
</dbReference>
<evidence type="ECO:0000256" key="8">
    <source>
        <dbReference type="ARBA" id="ARBA00022840"/>
    </source>
</evidence>
<comment type="function">
    <text evidence="1">Has kinase activity and phosphorylates inositol-1,3,4,5,6-pentakisphosphate (Ins(1,3,4,5,6)P5) to produce 1,2,3,4,5,6-hexakisphosphate (InsP6), also known as phytate.</text>
</comment>
<dbReference type="AlphaFoldDB" id="A0A8J8VYX3"/>
<evidence type="ECO:0000256" key="6">
    <source>
        <dbReference type="ARBA" id="ARBA00022741"/>
    </source>
</evidence>
<keyword evidence="5 9" id="KW-0808">Transferase</keyword>
<proteinExistence type="inferred from homology"/>
<reference evidence="10" key="1">
    <citation type="journal article" date="2020" name="Front. Microbiol.">
        <title>Gene regulatory networks of Penicillium echinulatum 2HH and Penicillium oxalicum 114-2 inferred by a computational biology approach.</title>
        <authorList>
            <person name="Lenz A.R."/>
            <person name="Galan-Vasquez E."/>
            <person name="Balbinot E."/>
            <person name="De Abreu F.P."/>
            <person name="De Oliveira N.S."/>
            <person name="Da Rosa L.O."/>
            <person name="De Avila E Silva S."/>
            <person name="Camassola M."/>
            <person name="Dillon A.J.P."/>
            <person name="Perez-Rueda E."/>
        </authorList>
    </citation>
    <scope>NUCLEOTIDE SEQUENCE</scope>
    <source>
        <strain evidence="10">S1M29</strain>
    </source>
</reference>
<accession>A0A8J8VYX3</accession>
<evidence type="ECO:0000256" key="1">
    <source>
        <dbReference type="ARBA" id="ARBA00003979"/>
    </source>
</evidence>
<dbReference type="EMBL" id="WIWV01000138">
    <property type="protein sequence ID" value="KAF7713011.1"/>
    <property type="molecule type" value="Genomic_DNA"/>
</dbReference>
<dbReference type="EC" id="2.7.1.158" evidence="3 9"/>
<keyword evidence="7 9" id="KW-0418">Kinase</keyword>
<keyword evidence="11" id="KW-1185">Reference proteome</keyword>
<evidence type="ECO:0000256" key="9">
    <source>
        <dbReference type="RuleBase" id="RU364126"/>
    </source>
</evidence>
<dbReference type="GO" id="GO:0032958">
    <property type="term" value="P:inositol phosphate biosynthetic process"/>
    <property type="evidence" value="ECO:0007669"/>
    <property type="project" value="TreeGrafter"/>
</dbReference>
<dbReference type="GO" id="GO:0035299">
    <property type="term" value="F:inositol-1,3,4,5,6-pentakisphosphate 2-kinase activity"/>
    <property type="evidence" value="ECO:0007669"/>
    <property type="project" value="UniProtKB-EC"/>
</dbReference>
<comment type="function">
    <text evidence="9">Phosphorylates Ins(1,3,4,5,6)P5 at position 2 to form Ins(1,2,3,4,5,6)P6 (InsP6 or phytate).</text>
</comment>
<comment type="catalytic activity">
    <reaction evidence="9">
        <text>1D-myo-inositol 1,3,4,5,6-pentakisphosphate + ATP = 1D-myo-inositol hexakisphosphate + ADP + H(+)</text>
        <dbReference type="Rhea" id="RHEA:20313"/>
        <dbReference type="ChEBI" id="CHEBI:15378"/>
        <dbReference type="ChEBI" id="CHEBI:30616"/>
        <dbReference type="ChEBI" id="CHEBI:57733"/>
        <dbReference type="ChEBI" id="CHEBI:58130"/>
        <dbReference type="ChEBI" id="CHEBI:456216"/>
        <dbReference type="EC" id="2.7.1.158"/>
    </reaction>
</comment>
<dbReference type="PANTHER" id="PTHR14456:SF2">
    <property type="entry name" value="INOSITOL-PENTAKISPHOSPHATE 2-KINASE"/>
    <property type="match status" value="1"/>
</dbReference>
<organism evidence="10 11">
    <name type="scientific">Penicillium ucsense</name>
    <dbReference type="NCBI Taxonomy" id="2839758"/>
    <lineage>
        <taxon>Eukaryota</taxon>
        <taxon>Fungi</taxon>
        <taxon>Dikarya</taxon>
        <taxon>Ascomycota</taxon>
        <taxon>Pezizomycotina</taxon>
        <taxon>Eurotiomycetes</taxon>
        <taxon>Eurotiomycetidae</taxon>
        <taxon>Eurotiales</taxon>
        <taxon>Aspergillaceae</taxon>
        <taxon>Penicillium</taxon>
    </lineage>
</organism>
<evidence type="ECO:0000256" key="3">
    <source>
        <dbReference type="ARBA" id="ARBA00012023"/>
    </source>
</evidence>
<evidence type="ECO:0000256" key="7">
    <source>
        <dbReference type="ARBA" id="ARBA00022777"/>
    </source>
</evidence>
<evidence type="ECO:0000256" key="2">
    <source>
        <dbReference type="ARBA" id="ARBA00008305"/>
    </source>
</evidence>
<dbReference type="OrthoDB" id="272370at2759"/>
<evidence type="ECO:0000313" key="11">
    <source>
        <dbReference type="Proteomes" id="UP000631181"/>
    </source>
</evidence>
<dbReference type="Proteomes" id="UP000631181">
    <property type="component" value="Unassembled WGS sequence"/>
</dbReference>
<name>A0A8J8VYX3_9EURO</name>
<dbReference type="GO" id="GO:0005524">
    <property type="term" value="F:ATP binding"/>
    <property type="evidence" value="ECO:0007669"/>
    <property type="project" value="UniProtKB-KW"/>
</dbReference>
<protein>
    <recommendedName>
        <fullName evidence="4 9">Inositol-pentakisphosphate 2-kinase</fullName>
        <ecNumber evidence="3 9">2.7.1.158</ecNumber>
    </recommendedName>
</protein>
<comment type="caution">
    <text evidence="10">The sequence shown here is derived from an EMBL/GenBank/DDBJ whole genome shotgun (WGS) entry which is preliminary data.</text>
</comment>
<evidence type="ECO:0000256" key="5">
    <source>
        <dbReference type="ARBA" id="ARBA00022679"/>
    </source>
</evidence>
<evidence type="ECO:0000313" key="10">
    <source>
        <dbReference type="EMBL" id="KAF7713011.1"/>
    </source>
</evidence>
<sequence>MARPDIPDLPSGIKLVYLAEGAANVVYRFDLTEALIPRPTNRPGLPNTEDTTVHEDPGLLQGKLLRLRKDTPANVTYKEIEQNFDTIIRPLFKLHELVNQSLVRLPPGLIHHCNERLRAAEESGSRASKRHGTYLSLTEPYGLLITDMTTYDDPCAHLAELKPKWLLQSPSAPADAERCRTCALKQMRNAEARRRGQEEQRSFCPLSLVSERFEDVWRATEYVKGCRDKTRLAEILFRHPVLLRLLSLQKVHQRVGLEGPPPKTQAMSLDMTLRDCTVYIKIPQDEGSQVEVRLGDLDLKSSAGGKAQYWRDLETNLIEGGWYHGRDEEATNDYGCLLQHSKVPAASALLPQSGFL</sequence>